<protein>
    <submittedName>
        <fullName evidence="8">Anti-sigma F factor</fullName>
        <ecNumber evidence="8">2.7.11.1</ecNumber>
    </submittedName>
</protein>
<dbReference type="InterPro" id="IPR003594">
    <property type="entry name" value="HATPase_dom"/>
</dbReference>
<keyword evidence="6" id="KW-0749">Sporulation</keyword>
<evidence type="ECO:0000256" key="1">
    <source>
        <dbReference type="ARBA" id="ARBA00022527"/>
    </source>
</evidence>
<organism evidence="8 9">
    <name type="scientific">Candidatus Anaerostipes avistercoris</name>
    <dbReference type="NCBI Taxonomy" id="2838462"/>
    <lineage>
        <taxon>Bacteria</taxon>
        <taxon>Bacillati</taxon>
        <taxon>Bacillota</taxon>
        <taxon>Clostridia</taxon>
        <taxon>Lachnospirales</taxon>
        <taxon>Lachnospiraceae</taxon>
        <taxon>Anaerostipes</taxon>
    </lineage>
</organism>
<dbReference type="EMBL" id="DWWD01000046">
    <property type="protein sequence ID" value="HJC51240.1"/>
    <property type="molecule type" value="Genomic_DNA"/>
</dbReference>
<evidence type="ECO:0000313" key="9">
    <source>
        <dbReference type="Proteomes" id="UP000823904"/>
    </source>
</evidence>
<evidence type="ECO:0000259" key="7">
    <source>
        <dbReference type="SMART" id="SM00387"/>
    </source>
</evidence>
<dbReference type="InterPro" id="IPR010194">
    <property type="entry name" value="Anti-sigma_F"/>
</dbReference>
<dbReference type="PANTHER" id="PTHR35526">
    <property type="entry name" value="ANTI-SIGMA-F FACTOR RSBW-RELATED"/>
    <property type="match status" value="1"/>
</dbReference>
<dbReference type="GO" id="GO:0016989">
    <property type="term" value="F:sigma factor antagonist activity"/>
    <property type="evidence" value="ECO:0007669"/>
    <property type="project" value="InterPro"/>
</dbReference>
<reference evidence="8" key="1">
    <citation type="journal article" date="2021" name="PeerJ">
        <title>Extensive microbial diversity within the chicken gut microbiome revealed by metagenomics and culture.</title>
        <authorList>
            <person name="Gilroy R."/>
            <person name="Ravi A."/>
            <person name="Getino M."/>
            <person name="Pursley I."/>
            <person name="Horton D.L."/>
            <person name="Alikhan N.F."/>
            <person name="Baker D."/>
            <person name="Gharbi K."/>
            <person name="Hall N."/>
            <person name="Watson M."/>
            <person name="Adriaenssens E.M."/>
            <person name="Foster-Nyarko E."/>
            <person name="Jarju S."/>
            <person name="Secka A."/>
            <person name="Antonio M."/>
            <person name="Oren A."/>
            <person name="Chaudhuri R.R."/>
            <person name="La Ragione R."/>
            <person name="Hildebrand F."/>
            <person name="Pallen M.J."/>
        </authorList>
    </citation>
    <scope>NUCLEOTIDE SEQUENCE</scope>
    <source>
        <strain evidence="8">ChiSjej3B21-8574</strain>
    </source>
</reference>
<keyword evidence="1" id="KW-0723">Serine/threonine-protein kinase</keyword>
<accession>A0A9D2TAM8</accession>
<dbReference type="GO" id="GO:0030435">
    <property type="term" value="P:sporulation resulting in formation of a cellular spore"/>
    <property type="evidence" value="ECO:0007669"/>
    <property type="project" value="UniProtKB-KW"/>
</dbReference>
<keyword evidence="2 8" id="KW-0808">Transferase</keyword>
<dbReference type="Proteomes" id="UP000823904">
    <property type="component" value="Unassembled WGS sequence"/>
</dbReference>
<dbReference type="AlphaFoldDB" id="A0A9D2TAM8"/>
<dbReference type="SMART" id="SM00387">
    <property type="entry name" value="HATPase_c"/>
    <property type="match status" value="1"/>
</dbReference>
<evidence type="ECO:0000256" key="4">
    <source>
        <dbReference type="ARBA" id="ARBA00022777"/>
    </source>
</evidence>
<reference evidence="8" key="2">
    <citation type="submission" date="2021-04" db="EMBL/GenBank/DDBJ databases">
        <authorList>
            <person name="Gilroy R."/>
        </authorList>
    </citation>
    <scope>NUCLEOTIDE SEQUENCE</scope>
    <source>
        <strain evidence="8">ChiSjej3B21-8574</strain>
    </source>
</reference>
<comment type="caution">
    <text evidence="8">The sequence shown here is derived from an EMBL/GenBank/DDBJ whole genome shotgun (WGS) entry which is preliminary data.</text>
</comment>
<keyword evidence="5" id="KW-0067">ATP-binding</keyword>
<dbReference type="SUPFAM" id="SSF55874">
    <property type="entry name" value="ATPase domain of HSP90 chaperone/DNA topoisomerase II/histidine kinase"/>
    <property type="match status" value="1"/>
</dbReference>
<proteinExistence type="predicted"/>
<dbReference type="NCBIfam" id="TIGR01925">
    <property type="entry name" value="spIIAB"/>
    <property type="match status" value="1"/>
</dbReference>
<gene>
    <name evidence="8" type="primary">spoIIAB</name>
    <name evidence="8" type="ORF">H9754_11875</name>
</gene>
<dbReference type="EC" id="2.7.11.1" evidence="8"/>
<dbReference type="GO" id="GO:0005524">
    <property type="term" value="F:ATP binding"/>
    <property type="evidence" value="ECO:0007669"/>
    <property type="project" value="UniProtKB-KW"/>
</dbReference>
<name>A0A9D2TAM8_9FIRM</name>
<dbReference type="InterPro" id="IPR036890">
    <property type="entry name" value="HATPase_C_sf"/>
</dbReference>
<dbReference type="PANTHER" id="PTHR35526:SF3">
    <property type="entry name" value="ANTI-SIGMA-F FACTOR RSBW"/>
    <property type="match status" value="1"/>
</dbReference>
<evidence type="ECO:0000256" key="3">
    <source>
        <dbReference type="ARBA" id="ARBA00022741"/>
    </source>
</evidence>
<dbReference type="Pfam" id="PF13581">
    <property type="entry name" value="HATPase_c_2"/>
    <property type="match status" value="1"/>
</dbReference>
<dbReference type="InterPro" id="IPR050267">
    <property type="entry name" value="Anti-sigma-factor_SerPK"/>
</dbReference>
<keyword evidence="4" id="KW-0418">Kinase</keyword>
<evidence type="ECO:0000256" key="5">
    <source>
        <dbReference type="ARBA" id="ARBA00022840"/>
    </source>
</evidence>
<feature type="domain" description="Histidine kinase/HSP90-like ATPase" evidence="7">
    <location>
        <begin position="32"/>
        <end position="136"/>
    </location>
</feature>
<evidence type="ECO:0000256" key="2">
    <source>
        <dbReference type="ARBA" id="ARBA00022679"/>
    </source>
</evidence>
<sequence>MIHLEFNNESENEGIARVVTAAYMMRFDPTMEEMADVKTAVSEAVTNCIVHAYEHGEGKIFLDISHKDQCMTITVEDFGIGISDVEKAMEPMYTTKAEEERTGMGFSFMEAFMDKVEVISETGRGTKVIMSRTIGGKEALYG</sequence>
<dbReference type="Gene3D" id="3.30.565.10">
    <property type="entry name" value="Histidine kinase-like ATPase, C-terminal domain"/>
    <property type="match status" value="1"/>
</dbReference>
<evidence type="ECO:0000256" key="6">
    <source>
        <dbReference type="ARBA" id="ARBA00022969"/>
    </source>
</evidence>
<keyword evidence="3" id="KW-0547">Nucleotide-binding</keyword>
<evidence type="ECO:0000313" key="8">
    <source>
        <dbReference type="EMBL" id="HJC51240.1"/>
    </source>
</evidence>
<dbReference type="GO" id="GO:0042174">
    <property type="term" value="P:negative regulation of sporulation resulting in formation of a cellular spore"/>
    <property type="evidence" value="ECO:0007669"/>
    <property type="project" value="InterPro"/>
</dbReference>
<dbReference type="GO" id="GO:0004674">
    <property type="term" value="F:protein serine/threonine kinase activity"/>
    <property type="evidence" value="ECO:0007669"/>
    <property type="project" value="UniProtKB-KW"/>
</dbReference>